<dbReference type="GO" id="GO:0009378">
    <property type="term" value="F:four-way junction helicase activity"/>
    <property type="evidence" value="ECO:0007669"/>
    <property type="project" value="TreeGrafter"/>
</dbReference>
<evidence type="ECO:0000256" key="5">
    <source>
        <dbReference type="ARBA" id="ARBA00022840"/>
    </source>
</evidence>
<evidence type="ECO:0000256" key="7">
    <source>
        <dbReference type="ARBA" id="ARBA00023235"/>
    </source>
</evidence>
<keyword evidence="2 10" id="KW-0547">Nucleotide-binding</keyword>
<dbReference type="RefSeq" id="WP_014147107.1">
    <property type="nucleotide sequence ID" value="NC_016112.1"/>
</dbReference>
<keyword evidence="4 10" id="KW-0347">Helicase</keyword>
<dbReference type="PANTHER" id="PTHR13710">
    <property type="entry name" value="DNA HELICASE RECQ FAMILY MEMBER"/>
    <property type="match status" value="1"/>
</dbReference>
<keyword evidence="6" id="KW-0238">DNA-binding</keyword>
<dbReference type="CDD" id="cd17932">
    <property type="entry name" value="DEXQc_UvrD"/>
    <property type="match status" value="1"/>
</dbReference>
<evidence type="ECO:0000259" key="12">
    <source>
        <dbReference type="PROSITE" id="PS51194"/>
    </source>
</evidence>
<dbReference type="SUPFAM" id="SSF52540">
    <property type="entry name" value="P-loop containing nucleoside triphosphate hydrolases"/>
    <property type="match status" value="2"/>
</dbReference>
<feature type="domain" description="UvrD-like helicase ATP-binding" evidence="13">
    <location>
        <begin position="1097"/>
        <end position="1315"/>
    </location>
</feature>
<dbReference type="Pfam" id="PF00271">
    <property type="entry name" value="Helicase_C"/>
    <property type="match status" value="1"/>
</dbReference>
<protein>
    <recommendedName>
        <fullName evidence="9">DNA 3'-5' helicase</fullName>
        <ecNumber evidence="9">5.6.2.4</ecNumber>
    </recommendedName>
</protein>
<dbReference type="STRING" id="1091494.MEALZ_0606"/>
<reference evidence="15" key="1">
    <citation type="journal article" date="2012" name="J. Bacteriol.">
        <title>Genome sequence of the haloalkaliphilic methanotrophic bacterium Methylomicrobium alcaliphilum 20Z.</title>
        <authorList>
            <person name="Vuilleumier S."/>
            <person name="Khmelenina V.N."/>
            <person name="Bringel F."/>
            <person name="Reshetnikov A.S."/>
            <person name="Lajus A."/>
            <person name="Mangenot S."/>
            <person name="Rouy Z."/>
            <person name="Op den Camp H.J."/>
            <person name="Jetten M.S."/>
            <person name="Dispirito A.A."/>
            <person name="Dunfield P."/>
            <person name="Klotz M.G."/>
            <person name="Semrau J.D."/>
            <person name="Stein L.Y."/>
            <person name="Barbe V."/>
            <person name="Medigue C."/>
            <person name="Trotsenko Y.A."/>
            <person name="Kalyuzhnaya M.G."/>
        </authorList>
    </citation>
    <scope>NUCLEOTIDE SEQUENCE [LARGE SCALE GENOMIC DNA]</scope>
    <source>
        <strain evidence="15">DSM 19304 / NCIMB 14124 / VKM B-2133 / 20Z</strain>
    </source>
</reference>
<sequence>MTTDWQAFQNDCCSLDLETNENGEIFALGGRFRGREFLRKAPFDIRSVLAEFDRFAAEAGCLLGHNLIGHDLPVCRAIAPNHAFLNKPVVDTLYLSPLAFPENPYHRLVKNYKLVRDGLSDPLLDAKLAESLFQDQWSALHEQQQAFGIVSFYHYAFSGDPGFSGICRMMEAVGAVLPGASQAFDIFKQTSSGKVCETAFNKVVLSYLPDPRLRQALAYCLAWLRVAGGNSVLPPWVRQRFHDVGPALSQLRDIPCGNPACRYCAGVHDPVSQLTRYFGFPAFREEPASDDGGSLQQAIVQAAMSDRPLFAVLPTGGGKSLCFQLPALVRYQRRGVLTVVISPLQALMKDQVDNLRNKTGAPNVAALYGLLTAPERGEVLRAIQMGDIAILYVSPEQLRNTGFQNAIAQREIGCWVFDEAHCLSKWGHDFRPDYLYAARFIKEFAAKHRAPLPPVQCFTATAKQDVKDEIIDYFRAHLGQELEVFEGGVERSNLHFEVQTVNAADKYPRIHALLTERLTGETGSAIVYCSTQKNTEAVAEFLQQAGWQAEAFHAGKDAAEKKHIQENFVGGITRVISATNAFGMGIDKEDVRLVIHADIPGSLENYLQEAGRAGRDRQDAECVLLFDENDIDTQFKLSAHSQITQRDIAQLLRGIRRCKKDKFGNVILTAGELLQNDAVDTSFGSDDYNAATKVVTAVSWLERAGFVERNENRTQVFQGRPKVKSLDEAEAKIDKLPLSQRQKKRWLAILEELFNADSDEGFSADQLAMLGAFAENDEDKPGETASQRVIRTLYDMAEQGLIQKSLLLTAFIRYKVAQSSQAQLTAVCKLERAMIAAMGELAPDAAGDDWQVLSLRHLNQHLLDQGYEQSHLEALRLLLNSLSRDGLGLAGNKGSLFVRHRGLDQYAVKLNRGWPALIATAEKRQGIAKIVLDCIVGRVPEGAPPAADVLVEFAAEDLLSALRQDAVALAEVKDPLAAVERALNFLHEQKIITLQKGLAVFRQAMTINVLPEAKSRRYRKGDYEPLSQHYGERVFQVHVMNEYARRGLEKIGQALAFVVAYFSLDKAEFVQRYFAGRKEILERAASQQAFQRIASDLNNPEQIALVSAPEDDNALILAGPGSGKTRVVVHRCAYLLRVKQVLAQAILVLCFNRSAANEIRRRLIELAGDEARYVTVQTYHGFSLRLTGHALSGLYGDGEASAESFAEMIGEAIALLKGEKNLLGVEPDAARDRLLAGYRFILVDEYQDIDAEQYRLISAIAGRSLDEDSKLTILAVGDDDQNIYQFRGANVEFIRQFQQDYQAHVHYLVENYRSSAHIIAAANALIGHNRDRMKQQHPIRINKQRGNLEPGGRWQALDTLTRGRVRQIDTVGESMQALQVAEELKQMRQLDVRLQWPNCAVLAREWRYLSPVRSVFEAQGIPVSIVLPADRRPPPFRIRENAGLLDALKNHAEPLTRPSYWLDWLGEHYGEQPRNPWLMQLKELLGDWRSETGDGETANSQTLDFIVETLAEQRLDRTFGQGVLLGTVHSVKGLEFDHVVIIDGGWNSRAGEEEQRRLLYVAMTRARETLCLMHRKDLRNPYLSEIRGDHLLMTEVPELDAQDRPIILRDYEILGLKDFNIGYAGSFPEQHSIHRRLAELKPGSELNFARINGKLVLQSGGETVAALSQKAQHEWADKYVNAEKTTVLAMIRRHAEDGEEQYRKRCQCSVWEVPFVEVVCRG</sequence>
<dbReference type="GO" id="GO:0005737">
    <property type="term" value="C:cytoplasm"/>
    <property type="evidence" value="ECO:0007669"/>
    <property type="project" value="TreeGrafter"/>
</dbReference>
<dbReference type="EC" id="5.6.2.4" evidence="9"/>
<keyword evidence="5 10" id="KW-0067">ATP-binding</keyword>
<dbReference type="InterPro" id="IPR011545">
    <property type="entry name" value="DEAD/DEAH_box_helicase_dom"/>
</dbReference>
<dbReference type="GO" id="GO:0003677">
    <property type="term" value="F:DNA binding"/>
    <property type="evidence" value="ECO:0007669"/>
    <property type="project" value="UniProtKB-KW"/>
</dbReference>
<dbReference type="EMBL" id="FO082060">
    <property type="protein sequence ID" value="CCE22301.1"/>
    <property type="molecule type" value="Genomic_DNA"/>
</dbReference>
<keyword evidence="3 10" id="KW-0378">Hydrolase</keyword>
<dbReference type="Gene3D" id="3.30.420.10">
    <property type="entry name" value="Ribonuclease H-like superfamily/Ribonuclease H"/>
    <property type="match status" value="1"/>
</dbReference>
<evidence type="ECO:0000256" key="8">
    <source>
        <dbReference type="ARBA" id="ARBA00034617"/>
    </source>
</evidence>
<dbReference type="Proteomes" id="UP000008315">
    <property type="component" value="Chromosome"/>
</dbReference>
<evidence type="ECO:0000313" key="14">
    <source>
        <dbReference type="EMBL" id="CCE22301.1"/>
    </source>
</evidence>
<dbReference type="SMART" id="SM00490">
    <property type="entry name" value="HELICc"/>
    <property type="match status" value="1"/>
</dbReference>
<keyword evidence="15" id="KW-1185">Reference proteome</keyword>
<evidence type="ECO:0000256" key="2">
    <source>
        <dbReference type="ARBA" id="ARBA00022741"/>
    </source>
</evidence>
<dbReference type="GO" id="GO:0016787">
    <property type="term" value="F:hydrolase activity"/>
    <property type="evidence" value="ECO:0007669"/>
    <property type="project" value="UniProtKB-UniRule"/>
</dbReference>
<organism evidence="14 15">
    <name type="scientific">Methylotuvimicrobium alcaliphilum (strain DSM 19304 / NCIMB 14124 / VKM B-2133 / 20Z)</name>
    <name type="common">Methylomicrobium alcaliphilum</name>
    <dbReference type="NCBI Taxonomy" id="1091494"/>
    <lineage>
        <taxon>Bacteria</taxon>
        <taxon>Pseudomonadati</taxon>
        <taxon>Pseudomonadota</taxon>
        <taxon>Gammaproteobacteria</taxon>
        <taxon>Methylococcales</taxon>
        <taxon>Methylococcaceae</taxon>
        <taxon>Methylotuvimicrobium</taxon>
    </lineage>
</organism>
<keyword evidence="7" id="KW-0413">Isomerase</keyword>
<dbReference type="InterPro" id="IPR027417">
    <property type="entry name" value="P-loop_NTPase"/>
</dbReference>
<dbReference type="HOGENOM" id="CLU_002862_0_0_6"/>
<dbReference type="InterPro" id="IPR027785">
    <property type="entry name" value="UvrD-like_helicase_C"/>
</dbReference>
<gene>
    <name evidence="14" type="ordered locus">MEALZ_0606</name>
</gene>
<dbReference type="InterPro" id="IPR004589">
    <property type="entry name" value="DNA_helicase_ATP-dep_RecQ"/>
</dbReference>
<dbReference type="GO" id="GO:0043590">
    <property type="term" value="C:bacterial nucleoid"/>
    <property type="evidence" value="ECO:0007669"/>
    <property type="project" value="TreeGrafter"/>
</dbReference>
<dbReference type="PROSITE" id="PS51194">
    <property type="entry name" value="HELICASE_CTER"/>
    <property type="match status" value="1"/>
</dbReference>
<dbReference type="InterPro" id="IPR014001">
    <property type="entry name" value="Helicase_ATP-bd"/>
</dbReference>
<dbReference type="Pfam" id="PF13538">
    <property type="entry name" value="UvrD_C_2"/>
    <property type="match status" value="1"/>
</dbReference>
<dbReference type="PROSITE" id="PS51192">
    <property type="entry name" value="HELICASE_ATP_BIND_1"/>
    <property type="match status" value="1"/>
</dbReference>
<dbReference type="PANTHER" id="PTHR13710:SF105">
    <property type="entry name" value="ATP-DEPENDENT DNA HELICASE Q1"/>
    <property type="match status" value="1"/>
</dbReference>
<evidence type="ECO:0000313" key="15">
    <source>
        <dbReference type="Proteomes" id="UP000008315"/>
    </source>
</evidence>
<feature type="domain" description="Helicase C-terminal" evidence="12">
    <location>
        <begin position="506"/>
        <end position="674"/>
    </location>
</feature>
<dbReference type="InterPro" id="IPR001650">
    <property type="entry name" value="Helicase_C-like"/>
</dbReference>
<dbReference type="InterPro" id="IPR012337">
    <property type="entry name" value="RNaseH-like_sf"/>
</dbReference>
<comment type="similarity">
    <text evidence="1">Belongs to the helicase family. RecQ subfamily.</text>
</comment>
<dbReference type="GO" id="GO:0030894">
    <property type="term" value="C:replisome"/>
    <property type="evidence" value="ECO:0007669"/>
    <property type="project" value="TreeGrafter"/>
</dbReference>
<dbReference type="KEGG" id="mah:MEALZ_0606"/>
<feature type="domain" description="Helicase ATP-binding" evidence="11">
    <location>
        <begin position="300"/>
        <end position="480"/>
    </location>
</feature>
<dbReference type="Gene3D" id="3.40.50.300">
    <property type="entry name" value="P-loop containing nucleotide triphosphate hydrolases"/>
    <property type="match status" value="5"/>
</dbReference>
<evidence type="ECO:0000259" key="13">
    <source>
        <dbReference type="PROSITE" id="PS51198"/>
    </source>
</evidence>
<feature type="binding site" evidence="10">
    <location>
        <begin position="1118"/>
        <end position="1125"/>
    </location>
    <ligand>
        <name>ATP</name>
        <dbReference type="ChEBI" id="CHEBI:30616"/>
    </ligand>
</feature>
<dbReference type="GO" id="GO:0005524">
    <property type="term" value="F:ATP binding"/>
    <property type="evidence" value="ECO:0007669"/>
    <property type="project" value="UniProtKB-UniRule"/>
</dbReference>
<dbReference type="GO" id="GO:0006281">
    <property type="term" value="P:DNA repair"/>
    <property type="evidence" value="ECO:0007669"/>
    <property type="project" value="TreeGrafter"/>
</dbReference>
<dbReference type="Pfam" id="PF00270">
    <property type="entry name" value="DEAD"/>
    <property type="match status" value="1"/>
</dbReference>
<evidence type="ECO:0000256" key="3">
    <source>
        <dbReference type="ARBA" id="ARBA00022801"/>
    </source>
</evidence>
<evidence type="ECO:0000256" key="10">
    <source>
        <dbReference type="PROSITE-ProRule" id="PRU00560"/>
    </source>
</evidence>
<dbReference type="NCBIfam" id="TIGR00614">
    <property type="entry name" value="recQ_fam"/>
    <property type="match status" value="1"/>
</dbReference>
<dbReference type="PATRIC" id="fig|271065.3.peg.620"/>
<dbReference type="InterPro" id="IPR036397">
    <property type="entry name" value="RNaseH_sf"/>
</dbReference>
<evidence type="ECO:0000256" key="9">
    <source>
        <dbReference type="ARBA" id="ARBA00034808"/>
    </source>
</evidence>
<proteinExistence type="inferred from homology"/>
<evidence type="ECO:0000256" key="4">
    <source>
        <dbReference type="ARBA" id="ARBA00022806"/>
    </source>
</evidence>
<dbReference type="GO" id="GO:0006310">
    <property type="term" value="P:DNA recombination"/>
    <property type="evidence" value="ECO:0007669"/>
    <property type="project" value="InterPro"/>
</dbReference>
<dbReference type="InterPro" id="IPR014016">
    <property type="entry name" value="UvrD-like_ATP-bd"/>
</dbReference>
<dbReference type="PROSITE" id="PS51198">
    <property type="entry name" value="UVRD_HELICASE_ATP_BIND"/>
    <property type="match status" value="1"/>
</dbReference>
<comment type="catalytic activity">
    <reaction evidence="8">
        <text>Couples ATP hydrolysis with the unwinding of duplex DNA by translocating in the 3'-5' direction.</text>
        <dbReference type="EC" id="5.6.2.4"/>
    </reaction>
</comment>
<name>G4T013_META2</name>
<evidence type="ECO:0000256" key="6">
    <source>
        <dbReference type="ARBA" id="ARBA00023125"/>
    </source>
</evidence>
<dbReference type="Pfam" id="PF13245">
    <property type="entry name" value="AAA_19"/>
    <property type="match status" value="1"/>
</dbReference>
<dbReference type="SUPFAM" id="SSF53098">
    <property type="entry name" value="Ribonuclease H-like"/>
    <property type="match status" value="1"/>
</dbReference>
<evidence type="ECO:0000256" key="1">
    <source>
        <dbReference type="ARBA" id="ARBA00005446"/>
    </source>
</evidence>
<dbReference type="GO" id="GO:0043138">
    <property type="term" value="F:3'-5' DNA helicase activity"/>
    <property type="evidence" value="ECO:0007669"/>
    <property type="project" value="UniProtKB-EC"/>
</dbReference>
<dbReference type="SMART" id="SM00487">
    <property type="entry name" value="DEXDc"/>
    <property type="match status" value="2"/>
</dbReference>
<accession>G4T013</accession>
<evidence type="ECO:0000259" key="11">
    <source>
        <dbReference type="PROSITE" id="PS51192"/>
    </source>
</evidence>